<feature type="region of interest" description="Disordered" evidence="1">
    <location>
        <begin position="1"/>
        <end position="26"/>
    </location>
</feature>
<gene>
    <name evidence="2" type="ORF">QE152_g1393</name>
</gene>
<evidence type="ECO:0000256" key="1">
    <source>
        <dbReference type="SAM" id="MobiDB-lite"/>
    </source>
</evidence>
<dbReference type="InterPro" id="IPR011011">
    <property type="entry name" value="Znf_FYVE_PHD"/>
</dbReference>
<evidence type="ECO:0000313" key="3">
    <source>
        <dbReference type="Proteomes" id="UP001458880"/>
    </source>
</evidence>
<accession>A0AAW1N737</accession>
<dbReference type="SUPFAM" id="SSF57903">
    <property type="entry name" value="FYVE/PHD zinc finger"/>
    <property type="match status" value="1"/>
</dbReference>
<name>A0AAW1N737_POPJA</name>
<organism evidence="2 3">
    <name type="scientific">Popillia japonica</name>
    <name type="common">Japanese beetle</name>
    <dbReference type="NCBI Taxonomy" id="7064"/>
    <lineage>
        <taxon>Eukaryota</taxon>
        <taxon>Metazoa</taxon>
        <taxon>Ecdysozoa</taxon>
        <taxon>Arthropoda</taxon>
        <taxon>Hexapoda</taxon>
        <taxon>Insecta</taxon>
        <taxon>Pterygota</taxon>
        <taxon>Neoptera</taxon>
        <taxon>Endopterygota</taxon>
        <taxon>Coleoptera</taxon>
        <taxon>Polyphaga</taxon>
        <taxon>Scarabaeiformia</taxon>
        <taxon>Scarabaeidae</taxon>
        <taxon>Rutelinae</taxon>
        <taxon>Popillia</taxon>
    </lineage>
</organism>
<evidence type="ECO:0000313" key="2">
    <source>
        <dbReference type="EMBL" id="KAK9754300.1"/>
    </source>
</evidence>
<dbReference type="AlphaFoldDB" id="A0AAW1N737"/>
<dbReference type="EMBL" id="JASPKY010000008">
    <property type="protein sequence ID" value="KAK9754300.1"/>
    <property type="molecule type" value="Genomic_DNA"/>
</dbReference>
<protein>
    <submittedName>
        <fullName evidence="2">Uncharacterized protein</fullName>
    </submittedName>
</protein>
<dbReference type="Proteomes" id="UP001458880">
    <property type="component" value="Unassembled WGS sequence"/>
</dbReference>
<feature type="compositionally biased region" description="Basic and acidic residues" evidence="1">
    <location>
        <begin position="1"/>
        <end position="10"/>
    </location>
</feature>
<sequence>MPVPAPERKTSNRGRKPSSAAVITSSPYKMELEKDKMEKALNNAKKLPRKGKSKTRQVKPCNRKLEFKEKSDSDSISSGESVMEMPVGEMPAEEDDALCIFCGEAFSNDVRGKLWIRCLLCDSWCHTLRSGCENEHYICDFCK</sequence>
<proteinExistence type="predicted"/>
<comment type="caution">
    <text evidence="2">The sequence shown here is derived from an EMBL/GenBank/DDBJ whole genome shotgun (WGS) entry which is preliminary data.</text>
</comment>
<keyword evidence="3" id="KW-1185">Reference proteome</keyword>
<reference evidence="2 3" key="1">
    <citation type="journal article" date="2024" name="BMC Genomics">
        <title>De novo assembly and annotation of Popillia japonica's genome with initial clues to its potential as an invasive pest.</title>
        <authorList>
            <person name="Cucini C."/>
            <person name="Boschi S."/>
            <person name="Funari R."/>
            <person name="Cardaioli E."/>
            <person name="Iannotti N."/>
            <person name="Marturano G."/>
            <person name="Paoli F."/>
            <person name="Bruttini M."/>
            <person name="Carapelli A."/>
            <person name="Frati F."/>
            <person name="Nardi F."/>
        </authorList>
    </citation>
    <scope>NUCLEOTIDE SEQUENCE [LARGE SCALE GENOMIC DNA]</scope>
    <source>
        <strain evidence="2">DMR45628</strain>
    </source>
</reference>